<feature type="region of interest" description="Disordered" evidence="2">
    <location>
        <begin position="773"/>
        <end position="796"/>
    </location>
</feature>
<keyword evidence="3" id="KW-1185">Reference proteome</keyword>
<feature type="compositionally biased region" description="Polar residues" evidence="2">
    <location>
        <begin position="1054"/>
        <end position="1074"/>
    </location>
</feature>
<feature type="region of interest" description="Disordered" evidence="2">
    <location>
        <begin position="401"/>
        <end position="422"/>
    </location>
</feature>
<dbReference type="OrthoDB" id="9045614at2759"/>
<feature type="compositionally biased region" description="Polar residues" evidence="2">
    <location>
        <begin position="71"/>
        <end position="86"/>
    </location>
</feature>
<feature type="region of interest" description="Disordered" evidence="2">
    <location>
        <begin position="1038"/>
        <end position="1098"/>
    </location>
</feature>
<dbReference type="KEGG" id="caua:113045371"/>
<organism evidence="3 4">
    <name type="scientific">Carassius auratus</name>
    <name type="common">Goldfish</name>
    <dbReference type="NCBI Taxonomy" id="7957"/>
    <lineage>
        <taxon>Eukaryota</taxon>
        <taxon>Metazoa</taxon>
        <taxon>Chordata</taxon>
        <taxon>Craniata</taxon>
        <taxon>Vertebrata</taxon>
        <taxon>Euteleostomi</taxon>
        <taxon>Actinopterygii</taxon>
        <taxon>Neopterygii</taxon>
        <taxon>Teleostei</taxon>
        <taxon>Ostariophysi</taxon>
        <taxon>Cypriniformes</taxon>
        <taxon>Cyprinidae</taxon>
        <taxon>Cyprininae</taxon>
        <taxon>Carassius</taxon>
    </lineage>
</organism>
<dbReference type="CTD" id="254268"/>
<feature type="compositionally biased region" description="Polar residues" evidence="2">
    <location>
        <begin position="1171"/>
        <end position="1185"/>
    </location>
</feature>
<dbReference type="Proteomes" id="UP000515129">
    <property type="component" value="Chromosome 27"/>
</dbReference>
<name>A0A6P6JNU0_CARAU</name>
<evidence type="ECO:0000313" key="4">
    <source>
        <dbReference type="RefSeq" id="XP_026061506.1"/>
    </source>
</evidence>
<dbReference type="PANTHER" id="PTHR21510">
    <property type="entry name" value="AKNA DOMAIN-CONTAINING PROTEIN"/>
    <property type="match status" value="1"/>
</dbReference>
<feature type="region of interest" description="Disordered" evidence="2">
    <location>
        <begin position="648"/>
        <end position="674"/>
    </location>
</feature>
<sequence>MNREARKTRSSALDGASSGEAEDMDGEDDAHSRPSSVLWERHIEQSIFVDISDDDSLHFSDMQGSFTVHLSQVSGEPESPQLTDNAELSESCETEEGSSESVDSVNSECTENSKTRNRKGNIPKASVKKTTPVVKPVIGTHENDAVNTSDEEHEELPYDGAHSNYKTEMNLKASPCETVTEMPSQNYSTLDKLNMPIGNAERTEACQYNLTHGLLSNHKPIQPADHINDFLLRHFSKEELLNSSRIIEAETLPETSLMDSIDETVRSRASQAALIFVAEREKIQDVREDPDPSIAESHRLAELNVSNESSSSKETGSTCISDAAYAGDDVDDNKECPKQNCSANSLDLSKADAQKPKCSFSRTRSYSELKYGQGKVHYPLPDFSKVAPKVRIPKANAGVKPISQSPAMARAQSSPGILGKSASSCKPTADIITRVLEDSVMPPENVFTDKEVAHQLQVEYDRLLAKYTEAENLIGQQIHASSEPSVTIDWNDATSNNENTKLTATHPQAPATAGISEKQFSLQNSQPVETESQSLTDGERLTSELRDIIRSFMQKVDEFKTCVTTMSMDVEEQQMVLKSMMEAQDQLERNYLTKREEHRALEMQNYRGLTRNTGEFDPDREVEGQIFRIGMHLEDIKEQIDRNVCHVFNPPSSSTPSPPPCEDIPLSSPHPSLHEESVFSISPVRHNIEDNDDEETNEDHTADGLFSRGTENSFYLQYSIFSTETAGTANEEQENRLTTGENQHYQDVLAQASSSTLLKQLTHDRYEKKIRHSESYFTPVGPSPQPTADKTQSFFSPETDSGFASFDLSRPSTGLSQTPSSAVSSALPDDVNIITNTSGSDSDASHSNVRTTISVAPQPVQLTVNRLEYEQVTRVMEARSITQNAPFRAPKEVDTSVGGANAMHTQVTEGTGEDQLGKSRSVNETHSASHCSCHNSKVILALQYEVSRLKRVLEESLGHLPHESMNGRYPVERKHKGQTRSQNRGASSRRVKTDSNFQTIEDWISSDMELSKSKVTDGEDSDHTMSLQRAFSPSRGLIRTRFSADKRSHDSRTSSKASVESFPLDTSQFSQSGSHWRASIGPTNPSTDTKKTNKSASYRPAMGNLENIFLNSTKLAPPISVHPSHKPLLQVNYSSSCSLPAGFKVRDQASEPVSSRRRSTQSDSALLPSNVFFQRTSPKTSGRPQRTSREESIHKTLDKALQAAFLMKQTTDRMADALSADLAKAQLQRKLLGLHPLSSREDR</sequence>
<feature type="compositionally biased region" description="Basic and acidic residues" evidence="2">
    <location>
        <begin position="1042"/>
        <end position="1053"/>
    </location>
</feature>
<feature type="region of interest" description="Disordered" evidence="2">
    <location>
        <begin position="961"/>
        <end position="994"/>
    </location>
</feature>
<evidence type="ECO:0000256" key="1">
    <source>
        <dbReference type="SAM" id="Coils"/>
    </source>
</evidence>
<dbReference type="RefSeq" id="XP_026061506.1">
    <property type="nucleotide sequence ID" value="XM_026205721.1"/>
</dbReference>
<protein>
    <submittedName>
        <fullName evidence="4">LOW QUALITY PROTEIN: uncharacterized protein aknad1</fullName>
    </submittedName>
</protein>
<gene>
    <name evidence="4" type="primary">aknad1</name>
</gene>
<feature type="region of interest" description="Disordered" evidence="2">
    <location>
        <begin position="71"/>
        <end position="122"/>
    </location>
</feature>
<evidence type="ECO:0000313" key="3">
    <source>
        <dbReference type="Proteomes" id="UP000515129"/>
    </source>
</evidence>
<keyword evidence="1" id="KW-0175">Coiled coil</keyword>
<feature type="region of interest" description="Disordered" evidence="2">
    <location>
        <begin position="906"/>
        <end position="930"/>
    </location>
</feature>
<feature type="compositionally biased region" description="Polar residues" evidence="2">
    <location>
        <begin position="402"/>
        <end position="422"/>
    </location>
</feature>
<dbReference type="GeneID" id="113045371"/>
<reference evidence="4" key="1">
    <citation type="submission" date="2025-08" db="UniProtKB">
        <authorList>
            <consortium name="RefSeq"/>
        </authorList>
    </citation>
    <scope>IDENTIFICATION</scope>
    <source>
        <strain evidence="4">Wakin</strain>
        <tissue evidence="4">Muscle</tissue>
    </source>
</reference>
<proteinExistence type="predicted"/>
<feature type="region of interest" description="Disordered" evidence="2">
    <location>
        <begin position="1"/>
        <end position="37"/>
    </location>
</feature>
<feature type="compositionally biased region" description="Polar residues" evidence="2">
    <location>
        <begin position="102"/>
        <end position="112"/>
    </location>
</feature>
<dbReference type="AlphaFoldDB" id="A0A6P6JNU0"/>
<accession>A0A6P6JNU0</accession>
<feature type="region of interest" description="Disordered" evidence="2">
    <location>
        <begin position="1146"/>
        <end position="1192"/>
    </location>
</feature>
<feature type="coiled-coil region" evidence="1">
    <location>
        <begin position="570"/>
        <end position="604"/>
    </location>
</feature>
<dbReference type="PANTHER" id="PTHR21510:SF16">
    <property type="entry name" value="PROTEIN AKNAD1"/>
    <property type="match status" value="1"/>
</dbReference>
<dbReference type="InterPro" id="IPR052655">
    <property type="entry name" value="AKNA_Centrosome-Trans_reg"/>
</dbReference>
<feature type="compositionally biased region" description="Polar residues" evidence="2">
    <location>
        <begin position="786"/>
        <end position="796"/>
    </location>
</feature>
<evidence type="ECO:0000256" key="2">
    <source>
        <dbReference type="SAM" id="MobiDB-lite"/>
    </source>
</evidence>